<reference evidence="3" key="1">
    <citation type="journal article" date="2019" name="Int. J. Syst. Evol. Microbiol.">
        <title>The Global Catalogue of Microorganisms (GCM) 10K type strain sequencing project: providing services to taxonomists for standard genome sequencing and annotation.</title>
        <authorList>
            <consortium name="The Broad Institute Genomics Platform"/>
            <consortium name="The Broad Institute Genome Sequencing Center for Infectious Disease"/>
            <person name="Wu L."/>
            <person name="Ma J."/>
        </authorList>
    </citation>
    <scope>NUCLEOTIDE SEQUENCE [LARGE SCALE GENOMIC DNA]</scope>
    <source>
        <strain evidence="3">NBRC 108730</strain>
    </source>
</reference>
<keyword evidence="3" id="KW-1185">Reference proteome</keyword>
<organism evidence="2 3">
    <name type="scientific">Angustibacter aerolatus</name>
    <dbReference type="NCBI Taxonomy" id="1162965"/>
    <lineage>
        <taxon>Bacteria</taxon>
        <taxon>Bacillati</taxon>
        <taxon>Actinomycetota</taxon>
        <taxon>Actinomycetes</taxon>
        <taxon>Kineosporiales</taxon>
        <taxon>Kineosporiaceae</taxon>
    </lineage>
</organism>
<feature type="region of interest" description="Disordered" evidence="1">
    <location>
        <begin position="45"/>
        <end position="67"/>
    </location>
</feature>
<gene>
    <name evidence="2" type="ORF">GCM10025868_21190</name>
</gene>
<comment type="caution">
    <text evidence="2">The sequence shown here is derived from an EMBL/GenBank/DDBJ whole genome shotgun (WGS) entry which is preliminary data.</text>
</comment>
<name>A0ABQ6JIE0_9ACTN</name>
<sequence>MTARGLAPVVAPAGSLARRRRRMRLLQRQQVLALRRQQRLEQRLGAGHAATVHPAQGAGGSDRCPRV</sequence>
<dbReference type="Proteomes" id="UP001157017">
    <property type="component" value="Unassembled WGS sequence"/>
</dbReference>
<evidence type="ECO:0000313" key="3">
    <source>
        <dbReference type="Proteomes" id="UP001157017"/>
    </source>
</evidence>
<accession>A0ABQ6JIE0</accession>
<evidence type="ECO:0000313" key="2">
    <source>
        <dbReference type="EMBL" id="GMA86869.1"/>
    </source>
</evidence>
<evidence type="ECO:0000256" key="1">
    <source>
        <dbReference type="SAM" id="MobiDB-lite"/>
    </source>
</evidence>
<protein>
    <submittedName>
        <fullName evidence="2">Uncharacterized protein</fullName>
    </submittedName>
</protein>
<proteinExistence type="predicted"/>
<dbReference type="EMBL" id="BSUZ01000001">
    <property type="protein sequence ID" value="GMA86869.1"/>
    <property type="molecule type" value="Genomic_DNA"/>
</dbReference>